<accession>S9SM65</accession>
<comment type="similarity">
    <text evidence="1">Belongs to the LysR transcriptional regulatory family.</text>
</comment>
<dbReference type="EMBL" id="AOLV01000007">
    <property type="protein sequence ID" value="EPX87504.1"/>
    <property type="molecule type" value="Genomic_DNA"/>
</dbReference>
<feature type="domain" description="HTH lysR-type" evidence="5">
    <location>
        <begin position="1"/>
        <end position="61"/>
    </location>
</feature>
<name>S9SM65_9RHOB</name>
<dbReference type="PANTHER" id="PTHR30537">
    <property type="entry name" value="HTH-TYPE TRANSCRIPTIONAL REGULATOR"/>
    <property type="match status" value="1"/>
</dbReference>
<dbReference type="Pfam" id="PF03466">
    <property type="entry name" value="LysR_substrate"/>
    <property type="match status" value="1"/>
</dbReference>
<organism evidence="6 7">
    <name type="scientific">Rubellimicrobium thermophilum DSM 16684</name>
    <dbReference type="NCBI Taxonomy" id="1123069"/>
    <lineage>
        <taxon>Bacteria</taxon>
        <taxon>Pseudomonadati</taxon>
        <taxon>Pseudomonadota</taxon>
        <taxon>Alphaproteobacteria</taxon>
        <taxon>Rhodobacterales</taxon>
        <taxon>Roseobacteraceae</taxon>
        <taxon>Rubellimicrobium</taxon>
    </lineage>
</organism>
<reference evidence="6 7" key="1">
    <citation type="journal article" date="2013" name="Stand. Genomic Sci.">
        <title>Genome sequence of the reddish-pigmented Rubellimicrobium thermophilum type strain (DSM 16684(T)), a member of the Roseobacter clade.</title>
        <authorList>
            <person name="Fiebig A."/>
            <person name="Riedel T."/>
            <person name="Gronow S."/>
            <person name="Petersen J."/>
            <person name="Klenk H.P."/>
            <person name="Goker M."/>
        </authorList>
    </citation>
    <scope>NUCLEOTIDE SEQUENCE [LARGE SCALE GENOMIC DNA]</scope>
    <source>
        <strain evidence="6 7">DSM 16684</strain>
    </source>
</reference>
<keyword evidence="4" id="KW-0804">Transcription</keyword>
<dbReference type="GO" id="GO:0043565">
    <property type="term" value="F:sequence-specific DNA binding"/>
    <property type="evidence" value="ECO:0007669"/>
    <property type="project" value="TreeGrafter"/>
</dbReference>
<proteinExistence type="inferred from homology"/>
<dbReference type="PROSITE" id="PS50931">
    <property type="entry name" value="HTH_LYSR"/>
    <property type="match status" value="1"/>
</dbReference>
<dbReference type="OrthoDB" id="9813056at2"/>
<evidence type="ECO:0000256" key="4">
    <source>
        <dbReference type="ARBA" id="ARBA00023163"/>
    </source>
</evidence>
<dbReference type="RefSeq" id="WP_021096683.1">
    <property type="nucleotide sequence ID" value="NZ_KE557320.1"/>
</dbReference>
<dbReference type="Pfam" id="PF00126">
    <property type="entry name" value="HTH_1"/>
    <property type="match status" value="1"/>
</dbReference>
<keyword evidence="7" id="KW-1185">Reference proteome</keyword>
<dbReference type="InterPro" id="IPR058163">
    <property type="entry name" value="LysR-type_TF_proteobact-type"/>
</dbReference>
<dbReference type="Gene3D" id="3.40.190.290">
    <property type="match status" value="1"/>
</dbReference>
<dbReference type="SUPFAM" id="SSF53850">
    <property type="entry name" value="Periplasmic binding protein-like II"/>
    <property type="match status" value="1"/>
</dbReference>
<dbReference type="CDD" id="cd08474">
    <property type="entry name" value="PBP2_CrgA_like_5"/>
    <property type="match status" value="1"/>
</dbReference>
<comment type="caution">
    <text evidence="6">The sequence shown here is derived from an EMBL/GenBank/DDBJ whole genome shotgun (WGS) entry which is preliminary data.</text>
</comment>
<dbReference type="InterPro" id="IPR036388">
    <property type="entry name" value="WH-like_DNA-bd_sf"/>
</dbReference>
<evidence type="ECO:0000313" key="6">
    <source>
        <dbReference type="EMBL" id="EPX87504.1"/>
    </source>
</evidence>
<dbReference type="GO" id="GO:0003700">
    <property type="term" value="F:DNA-binding transcription factor activity"/>
    <property type="evidence" value="ECO:0007669"/>
    <property type="project" value="InterPro"/>
</dbReference>
<dbReference type="STRING" id="1123069.ruthe_00575"/>
<dbReference type="PRINTS" id="PR00039">
    <property type="entry name" value="HTHLYSR"/>
</dbReference>
<protein>
    <submittedName>
        <fullName evidence="6">Transcriptional regulator, LysR family</fullName>
    </submittedName>
</protein>
<dbReference type="Gene3D" id="1.10.10.10">
    <property type="entry name" value="Winged helix-like DNA-binding domain superfamily/Winged helix DNA-binding domain"/>
    <property type="match status" value="1"/>
</dbReference>
<dbReference type="PATRIC" id="fig|1123069.3.peg.541"/>
<dbReference type="PANTHER" id="PTHR30537:SF1">
    <property type="entry name" value="HTH-TYPE TRANSCRIPTIONAL REGULATOR PGRR"/>
    <property type="match status" value="1"/>
</dbReference>
<dbReference type="InterPro" id="IPR005119">
    <property type="entry name" value="LysR_subst-bd"/>
</dbReference>
<dbReference type="InterPro" id="IPR036390">
    <property type="entry name" value="WH_DNA-bd_sf"/>
</dbReference>
<dbReference type="Proteomes" id="UP000015346">
    <property type="component" value="Unassembled WGS sequence"/>
</dbReference>
<evidence type="ECO:0000259" key="5">
    <source>
        <dbReference type="PROSITE" id="PS50931"/>
    </source>
</evidence>
<evidence type="ECO:0000256" key="1">
    <source>
        <dbReference type="ARBA" id="ARBA00009437"/>
    </source>
</evidence>
<keyword evidence="2" id="KW-0805">Transcription regulation</keyword>
<dbReference type="HOGENOM" id="CLU_039613_16_1_5"/>
<evidence type="ECO:0000256" key="3">
    <source>
        <dbReference type="ARBA" id="ARBA00023125"/>
    </source>
</evidence>
<dbReference type="GO" id="GO:0006351">
    <property type="term" value="P:DNA-templated transcription"/>
    <property type="evidence" value="ECO:0007669"/>
    <property type="project" value="TreeGrafter"/>
</dbReference>
<gene>
    <name evidence="6" type="ORF">ruthe_00575</name>
</gene>
<keyword evidence="3" id="KW-0238">DNA-binding</keyword>
<dbReference type="AlphaFoldDB" id="S9SM65"/>
<dbReference type="InterPro" id="IPR000847">
    <property type="entry name" value="LysR_HTH_N"/>
</dbReference>
<evidence type="ECO:0000313" key="7">
    <source>
        <dbReference type="Proteomes" id="UP000015346"/>
    </source>
</evidence>
<dbReference type="SUPFAM" id="SSF46785">
    <property type="entry name" value="Winged helix' DNA-binding domain"/>
    <property type="match status" value="1"/>
</dbReference>
<dbReference type="FunFam" id="1.10.10.10:FF:000001">
    <property type="entry name" value="LysR family transcriptional regulator"/>
    <property type="match status" value="1"/>
</dbReference>
<sequence length="303" mass="32571">MPLSDHAELRAFAAVLRHGSFTRAAAQLGVSPSALSQTLRRLEDRLGQRLLHRTTRSVAPTEAGARLAARLLPALEEIEAALRDLRASGEEPAGRLRINATRLAMPFLAGMLPGFLAAHPRIRVEIVPEDSLVDIVRGGFDAGIRLGEVLEGDMIAVPIGGPLRMLVLGAPAYLERAGTPAHPRDLLRHPCAGLTMPTDHSPYRWEFEKDGESLRVAVEGPLVCNIAAVRLAFARAGLGLTFAFEQEAAADLASGALVAVLPEWTPPFPGLHLYYPSRRLMPPALRAFIAAARADARAARPRG</sequence>
<evidence type="ECO:0000256" key="2">
    <source>
        <dbReference type="ARBA" id="ARBA00023015"/>
    </source>
</evidence>